<evidence type="ECO:0000313" key="1">
    <source>
        <dbReference type="EMBL" id="KAK7406239.1"/>
    </source>
</evidence>
<organism evidence="1 2">
    <name type="scientific">Psophocarpus tetragonolobus</name>
    <name type="common">Winged bean</name>
    <name type="synonym">Dolichos tetragonolobus</name>
    <dbReference type="NCBI Taxonomy" id="3891"/>
    <lineage>
        <taxon>Eukaryota</taxon>
        <taxon>Viridiplantae</taxon>
        <taxon>Streptophyta</taxon>
        <taxon>Embryophyta</taxon>
        <taxon>Tracheophyta</taxon>
        <taxon>Spermatophyta</taxon>
        <taxon>Magnoliopsida</taxon>
        <taxon>eudicotyledons</taxon>
        <taxon>Gunneridae</taxon>
        <taxon>Pentapetalae</taxon>
        <taxon>rosids</taxon>
        <taxon>fabids</taxon>
        <taxon>Fabales</taxon>
        <taxon>Fabaceae</taxon>
        <taxon>Papilionoideae</taxon>
        <taxon>50 kb inversion clade</taxon>
        <taxon>NPAAA clade</taxon>
        <taxon>indigoferoid/millettioid clade</taxon>
        <taxon>Phaseoleae</taxon>
        <taxon>Psophocarpus</taxon>
    </lineage>
</organism>
<accession>A0AAN9XST8</accession>
<protein>
    <submittedName>
        <fullName evidence="1">Uncharacterized protein</fullName>
    </submittedName>
</protein>
<dbReference type="Proteomes" id="UP001386955">
    <property type="component" value="Unassembled WGS sequence"/>
</dbReference>
<proteinExistence type="predicted"/>
<evidence type="ECO:0000313" key="2">
    <source>
        <dbReference type="Proteomes" id="UP001386955"/>
    </source>
</evidence>
<gene>
    <name evidence="1" type="ORF">VNO78_07860</name>
</gene>
<dbReference type="AlphaFoldDB" id="A0AAN9XST8"/>
<comment type="caution">
    <text evidence="1">The sequence shown here is derived from an EMBL/GenBank/DDBJ whole genome shotgun (WGS) entry which is preliminary data.</text>
</comment>
<sequence length="323" mass="36978">MSSSFYSIVPSPFPSSPVGAHRWSPGYQQDKTYHVATSSFLTHNPSRHGDKTLMQGSEDRLATDSTDRFPVAYKDWRSIRRLGHLFCKRRSAQANFYQFRQKVKGSGTIRPSLRKGNPDPPPVYNYAISITAKVRFFLLDQIWRFQPFPSLFAFESRTSLALSKTKRQMEDGFLNELSPLPSLRARCLDLFRLPMKWNMGNSPSKWLIRRVNSQCDAAIRSTILLLMSPPPLPPSGISHSQSNSGRMDHERFFREMPIDKEQPIKAEALDLFLGRGGSRQFSMNWMLNYQKDDKKALLRLGVLWQGLCTIKEGRLLSSLLTSL</sequence>
<reference evidence="1 2" key="1">
    <citation type="submission" date="2024-01" db="EMBL/GenBank/DDBJ databases">
        <title>The genomes of 5 underutilized Papilionoideae crops provide insights into root nodulation and disease resistanc.</title>
        <authorList>
            <person name="Jiang F."/>
        </authorList>
    </citation>
    <scope>NUCLEOTIDE SEQUENCE [LARGE SCALE GENOMIC DNA]</scope>
    <source>
        <strain evidence="1">DUOXIRENSHENG_FW03</strain>
        <tissue evidence="1">Leaves</tissue>
    </source>
</reference>
<dbReference type="EMBL" id="JAYMYS010000002">
    <property type="protein sequence ID" value="KAK7406239.1"/>
    <property type="molecule type" value="Genomic_DNA"/>
</dbReference>
<name>A0AAN9XST8_PSOTE</name>
<keyword evidence="2" id="KW-1185">Reference proteome</keyword>